<evidence type="ECO:0000313" key="2">
    <source>
        <dbReference type="EMBL" id="WZX00120.1"/>
    </source>
</evidence>
<evidence type="ECO:0000256" key="1">
    <source>
        <dbReference type="SAM" id="MobiDB-lite"/>
    </source>
</evidence>
<feature type="region of interest" description="Disordered" evidence="1">
    <location>
        <begin position="100"/>
        <end position="165"/>
    </location>
</feature>
<dbReference type="InterPro" id="IPR036388">
    <property type="entry name" value="WH-like_DNA-bd_sf"/>
</dbReference>
<dbReference type="Gene3D" id="1.10.10.10">
    <property type="entry name" value="Winged helix-like DNA-binding domain superfamily/Winged helix DNA-binding domain"/>
    <property type="match status" value="1"/>
</dbReference>
<name>A0ABZ3CBE6_9ACTN</name>
<sequence length="306" mass="32495">MDALKVQALISHHACQAQLTARQYRVLMAVMGHLLRWQRLEAQSAAALLSRFSGVPQSTIGLVLKELHELGFIEYRPGVGKAKNRVRVIVPEGWEAAQGGWVSASTGSADSTESEGSRDSEESESSKSDESASTESEESESSDSADGSGGSFGRTSTGSKGGGEAVALPARDATSTPSPGGPEVAQSVLAAYCEAMTEAGTPVVKSEALLPGIRSALRAGYSPRSVLIGLGMWDSEGFRSPRQIEEWVQKAARQGPEPSYPMSVPDLLAEGHTRYRAHLARKALATPSKAEVRRQRSLAALSDFIQ</sequence>
<keyword evidence="3" id="KW-1185">Reference proteome</keyword>
<dbReference type="SUPFAM" id="SSF46785">
    <property type="entry name" value="Winged helix' DNA-binding domain"/>
    <property type="match status" value="1"/>
</dbReference>
<accession>A0ABZ3CBE6</accession>
<dbReference type="InterPro" id="IPR036390">
    <property type="entry name" value="WH_DNA-bd_sf"/>
</dbReference>
<protein>
    <submittedName>
        <fullName evidence="2">Helix-turn-helix domain-containing protein</fullName>
    </submittedName>
</protein>
<proteinExistence type="predicted"/>
<feature type="compositionally biased region" description="Basic and acidic residues" evidence="1">
    <location>
        <begin position="115"/>
        <end position="130"/>
    </location>
</feature>
<dbReference type="EMBL" id="CP115965">
    <property type="protein sequence ID" value="WZX00120.1"/>
    <property type="molecule type" value="Genomic_DNA"/>
</dbReference>
<dbReference type="Proteomes" id="UP001434337">
    <property type="component" value="Chromosome"/>
</dbReference>
<gene>
    <name evidence="2" type="ORF">PCC79_08040</name>
</gene>
<evidence type="ECO:0000313" key="3">
    <source>
        <dbReference type="Proteomes" id="UP001434337"/>
    </source>
</evidence>
<dbReference type="RefSeq" id="WP_342373500.1">
    <property type="nucleotide sequence ID" value="NZ_CP115965.1"/>
</dbReference>
<reference evidence="2 3" key="1">
    <citation type="journal article" date="2023" name="Environ Microbiome">
        <title>A coral-associated actinobacterium mitigates coral bleaching under heat stress.</title>
        <authorList>
            <person name="Li J."/>
            <person name="Zou Y."/>
            <person name="Li Q."/>
            <person name="Zhang J."/>
            <person name="Bourne D.G."/>
            <person name="Lyu Y."/>
            <person name="Liu C."/>
            <person name="Zhang S."/>
        </authorList>
    </citation>
    <scope>NUCLEOTIDE SEQUENCE [LARGE SCALE GENOMIC DNA]</scope>
    <source>
        <strain evidence="2 3">SCSIO 13291</strain>
    </source>
</reference>
<organism evidence="2 3">
    <name type="scientific">Propioniciclava soli</name>
    <dbReference type="NCBI Taxonomy" id="2775081"/>
    <lineage>
        <taxon>Bacteria</taxon>
        <taxon>Bacillati</taxon>
        <taxon>Actinomycetota</taxon>
        <taxon>Actinomycetes</taxon>
        <taxon>Propionibacteriales</taxon>
        <taxon>Propionibacteriaceae</taxon>
        <taxon>Propioniciclava</taxon>
    </lineage>
</organism>